<evidence type="ECO:0000313" key="2">
    <source>
        <dbReference type="EMBL" id="QIM53905.1"/>
    </source>
</evidence>
<organism evidence="2 3">
    <name type="scientific">Hydrogenophaga crocea</name>
    <dbReference type="NCBI Taxonomy" id="2716225"/>
    <lineage>
        <taxon>Bacteria</taxon>
        <taxon>Pseudomonadati</taxon>
        <taxon>Pseudomonadota</taxon>
        <taxon>Betaproteobacteria</taxon>
        <taxon>Burkholderiales</taxon>
        <taxon>Comamonadaceae</taxon>
        <taxon>Hydrogenophaga</taxon>
    </lineage>
</organism>
<accession>A0A6G8ILL0</accession>
<keyword evidence="3" id="KW-1185">Reference proteome</keyword>
<dbReference type="InterPro" id="IPR025272">
    <property type="entry name" value="SocA_Panacea"/>
</dbReference>
<feature type="domain" description="Antitoxin SocA-like Panacea" evidence="1">
    <location>
        <begin position="27"/>
        <end position="126"/>
    </location>
</feature>
<gene>
    <name evidence="2" type="ORF">G9Q37_17950</name>
</gene>
<reference evidence="2 3" key="1">
    <citation type="submission" date="2020-03" db="EMBL/GenBank/DDBJ databases">
        <title>Hydrogenophaga sp. nov. isolated from cyanobacterial mat.</title>
        <authorList>
            <person name="Thorat V."/>
            <person name="Kirdat K."/>
            <person name="Tiwarekar B."/>
            <person name="Costa E.D."/>
            <person name="Yadav A."/>
        </authorList>
    </citation>
    <scope>NUCLEOTIDE SEQUENCE [LARGE SCALE GENOMIC DNA]</scope>
    <source>
        <strain evidence="2 3">BA0156</strain>
    </source>
</reference>
<dbReference type="KEGG" id="hcz:G9Q37_17950"/>
<evidence type="ECO:0000313" key="3">
    <source>
        <dbReference type="Proteomes" id="UP000503162"/>
    </source>
</evidence>
<evidence type="ECO:0000259" key="1">
    <source>
        <dbReference type="Pfam" id="PF13274"/>
    </source>
</evidence>
<dbReference type="AlphaFoldDB" id="A0A6G8ILL0"/>
<sequence length="155" mass="17244">MHEPRTAAKTMLVEADRAGLALTNLKLQKLLYLAHGLMLARHGRPLVNETFKAWKYGPVLESLYHRIKVFGTDAMSADDPFIKPWPELPADAADARRAIADVLAQFGRMSSSGLVNLSHAPQGPWERVYTADTASSEISDESIEDYFRQYLVDAA</sequence>
<name>A0A6G8ILL0_9BURK</name>
<dbReference type="EMBL" id="CP049989">
    <property type="protein sequence ID" value="QIM53905.1"/>
    <property type="molecule type" value="Genomic_DNA"/>
</dbReference>
<dbReference type="Proteomes" id="UP000503162">
    <property type="component" value="Chromosome"/>
</dbReference>
<proteinExistence type="predicted"/>
<protein>
    <submittedName>
        <fullName evidence="2">SocA family protein</fullName>
    </submittedName>
</protein>
<dbReference type="RefSeq" id="WP_166229364.1">
    <property type="nucleotide sequence ID" value="NZ_CP049989.1"/>
</dbReference>
<dbReference type="Pfam" id="PF13274">
    <property type="entry name" value="SocA_Panacea"/>
    <property type="match status" value="1"/>
</dbReference>